<reference evidence="6 7" key="1">
    <citation type="submission" date="2016-11" db="EMBL/GenBank/DDBJ databases">
        <title>Trade-off between light-utilization and light-protection in marine flavobacteria.</title>
        <authorList>
            <person name="Kumagai Y."/>
        </authorList>
    </citation>
    <scope>NUCLEOTIDE SEQUENCE [LARGE SCALE GENOMIC DNA]</scope>
    <source>
        <strain evidence="6 7">NBRC 107741</strain>
    </source>
</reference>
<dbReference type="RefSeq" id="WP_104811601.1">
    <property type="nucleotide sequence ID" value="NZ_MQUB01000001.1"/>
</dbReference>
<dbReference type="Gene3D" id="3.40.710.10">
    <property type="entry name" value="DD-peptidase/beta-lactamase superfamily"/>
    <property type="match status" value="1"/>
</dbReference>
<dbReference type="Proteomes" id="UP000239800">
    <property type="component" value="Unassembled WGS sequence"/>
</dbReference>
<accession>A0A2S7KM18</accession>
<gene>
    <name evidence="6" type="ORF">BST85_01255</name>
</gene>
<dbReference type="GO" id="GO:0005886">
    <property type="term" value="C:plasma membrane"/>
    <property type="evidence" value="ECO:0007669"/>
    <property type="project" value="TreeGrafter"/>
</dbReference>
<sequence>MATEPKHIMNRLYFVAGGMFIFALAIVFKLVDIQFLQGDRYRDLARENTMRNYVIEANRGNIYADDGSLLATSVPKYEIRFDAVTVSQADFNAQLEDLSKALSQMLGRSVAYHSDRLRKARADQNRYLFIAEDLGYSDYVKIKGFPLFKLGPYRGGFIVNQRTVREHPLGKVGERIVGNESRQQPGHYDVGLEGAFNEYLTGKAGRRLQQKIAKGQWKPVSDENEVEPQDGLDIITTINVNIQDIAHHALLKQLEYYEAEHGSVVVMDVKSGEIKAVSNLGRTKNGTYYERLNYAVGESHEPGSTFKVIAMMAALEDKVIDTMTVVDTKAGSKKFYGRLIHDSRRGGYGKISAARALEVSSNIGLATIIDSNYADQPQKFIDHLLEWKLDQPTGIPIKGEGNPLIPGPGHDRWSKNALPSIAYGYNLQMTPLQTLTFYNAIANGGVMVKPRFIKEIRVMNKEVQYFDTEVMHPKICSDVTLSKIQDILKNIVIRGTGEGLYSEHFSMAGKTGTARTEYWFPDWEENKRYISSFAGYFPAEDPKYSCIVVIHKPSIKKGYYGADVSGPVFKRIAQKIFTDSPLMDEVRQLDDETQVVKDDYLDYFAQAQAGHTQVPNVVGMAGMDAIALLENLGFEVKVIGAGTVSKQSLSSGGKLNKGQLIVLTLS</sequence>
<dbReference type="OrthoDB" id="9804124at2"/>
<dbReference type="Pfam" id="PF00905">
    <property type="entry name" value="Transpeptidase"/>
    <property type="match status" value="1"/>
</dbReference>
<dbReference type="AlphaFoldDB" id="A0A2S7KM18"/>
<dbReference type="Gene3D" id="3.90.1310.10">
    <property type="entry name" value="Penicillin-binding protein 2a (Domain 2)"/>
    <property type="match status" value="1"/>
</dbReference>
<dbReference type="InterPro" id="IPR012338">
    <property type="entry name" value="Beta-lactam/transpept-like"/>
</dbReference>
<dbReference type="CDD" id="cd06575">
    <property type="entry name" value="PASTA_Pbp2x-like_2"/>
    <property type="match status" value="1"/>
</dbReference>
<protein>
    <submittedName>
        <fullName evidence="6">Penicillin-binding protein</fullName>
    </submittedName>
</protein>
<dbReference type="SUPFAM" id="SSF54184">
    <property type="entry name" value="Penicillin-binding protein 2x (pbp-2x), c-terminal domain"/>
    <property type="match status" value="1"/>
</dbReference>
<feature type="transmembrane region" description="Helical" evidence="4">
    <location>
        <begin position="12"/>
        <end position="31"/>
    </location>
</feature>
<dbReference type="Pfam" id="PF03717">
    <property type="entry name" value="PBP_dimer"/>
    <property type="match status" value="1"/>
</dbReference>
<dbReference type="Pfam" id="PF03793">
    <property type="entry name" value="PASTA"/>
    <property type="match status" value="1"/>
</dbReference>
<evidence type="ECO:0000256" key="2">
    <source>
        <dbReference type="ARBA" id="ARBA00022645"/>
    </source>
</evidence>
<evidence type="ECO:0000259" key="5">
    <source>
        <dbReference type="PROSITE" id="PS51178"/>
    </source>
</evidence>
<keyword evidence="2" id="KW-0378">Hydrolase</keyword>
<evidence type="ECO:0000256" key="3">
    <source>
        <dbReference type="ARBA" id="ARBA00023136"/>
    </source>
</evidence>
<keyword evidence="3 4" id="KW-0472">Membrane</keyword>
<proteinExistence type="predicted"/>
<dbReference type="SUPFAM" id="SSF56519">
    <property type="entry name" value="Penicillin binding protein dimerisation domain"/>
    <property type="match status" value="1"/>
</dbReference>
<name>A0A2S7KM18_9FLAO</name>
<keyword evidence="7" id="KW-1185">Reference proteome</keyword>
<dbReference type="SUPFAM" id="SSF56601">
    <property type="entry name" value="beta-lactamase/transpeptidase-like"/>
    <property type="match status" value="1"/>
</dbReference>
<dbReference type="GO" id="GO:0071555">
    <property type="term" value="P:cell wall organization"/>
    <property type="evidence" value="ECO:0007669"/>
    <property type="project" value="TreeGrafter"/>
</dbReference>
<dbReference type="Gene3D" id="3.30.10.20">
    <property type="match status" value="1"/>
</dbReference>
<feature type="domain" description="PASTA" evidence="5">
    <location>
        <begin position="608"/>
        <end position="666"/>
    </location>
</feature>
<keyword evidence="2" id="KW-0121">Carboxypeptidase</keyword>
<organism evidence="6 7">
    <name type="scientific">Aureitalea marina</name>
    <dbReference type="NCBI Taxonomy" id="930804"/>
    <lineage>
        <taxon>Bacteria</taxon>
        <taxon>Pseudomonadati</taxon>
        <taxon>Bacteroidota</taxon>
        <taxon>Flavobacteriia</taxon>
        <taxon>Flavobacteriales</taxon>
        <taxon>Flavobacteriaceae</taxon>
        <taxon>Aureitalea</taxon>
    </lineage>
</organism>
<evidence type="ECO:0000256" key="4">
    <source>
        <dbReference type="SAM" id="Phobius"/>
    </source>
</evidence>
<comment type="subcellular location">
    <subcellularLocation>
        <location evidence="1">Membrane</location>
    </subcellularLocation>
</comment>
<evidence type="ECO:0000313" key="6">
    <source>
        <dbReference type="EMBL" id="PQB03679.1"/>
    </source>
</evidence>
<dbReference type="InterPro" id="IPR001460">
    <property type="entry name" value="PCN-bd_Tpept"/>
</dbReference>
<keyword evidence="4" id="KW-1133">Transmembrane helix</keyword>
<keyword evidence="4" id="KW-0812">Transmembrane</keyword>
<dbReference type="Gene3D" id="3.30.450.330">
    <property type="match status" value="1"/>
</dbReference>
<dbReference type="InterPro" id="IPR036138">
    <property type="entry name" value="PBP_dimer_sf"/>
</dbReference>
<dbReference type="PANTHER" id="PTHR30627">
    <property type="entry name" value="PEPTIDOGLYCAN D,D-TRANSPEPTIDASE"/>
    <property type="match status" value="1"/>
</dbReference>
<dbReference type="InterPro" id="IPR005543">
    <property type="entry name" value="PASTA_dom"/>
</dbReference>
<comment type="caution">
    <text evidence="6">The sequence shown here is derived from an EMBL/GenBank/DDBJ whole genome shotgun (WGS) entry which is preliminary data.</text>
</comment>
<keyword evidence="2" id="KW-0645">Protease</keyword>
<dbReference type="InterPro" id="IPR050515">
    <property type="entry name" value="Beta-lactam/transpept"/>
</dbReference>
<evidence type="ECO:0000256" key="1">
    <source>
        <dbReference type="ARBA" id="ARBA00004370"/>
    </source>
</evidence>
<dbReference type="EMBL" id="MQUB01000001">
    <property type="protein sequence ID" value="PQB03679.1"/>
    <property type="molecule type" value="Genomic_DNA"/>
</dbReference>
<dbReference type="PROSITE" id="PS51178">
    <property type="entry name" value="PASTA"/>
    <property type="match status" value="1"/>
</dbReference>
<dbReference type="SMART" id="SM00740">
    <property type="entry name" value="PASTA"/>
    <property type="match status" value="1"/>
</dbReference>
<dbReference type="GO" id="GO:0004180">
    <property type="term" value="F:carboxypeptidase activity"/>
    <property type="evidence" value="ECO:0007669"/>
    <property type="project" value="UniProtKB-KW"/>
</dbReference>
<dbReference type="PANTHER" id="PTHR30627:SF1">
    <property type="entry name" value="PEPTIDOGLYCAN D,D-TRANSPEPTIDASE FTSI"/>
    <property type="match status" value="1"/>
</dbReference>
<dbReference type="GO" id="GO:0008658">
    <property type="term" value="F:penicillin binding"/>
    <property type="evidence" value="ECO:0007669"/>
    <property type="project" value="InterPro"/>
</dbReference>
<evidence type="ECO:0000313" key="7">
    <source>
        <dbReference type="Proteomes" id="UP000239800"/>
    </source>
</evidence>
<dbReference type="InterPro" id="IPR005311">
    <property type="entry name" value="PBP_dimer"/>
</dbReference>